<evidence type="ECO:0000256" key="1">
    <source>
        <dbReference type="ARBA" id="ARBA00001526"/>
    </source>
</evidence>
<dbReference type="InterPro" id="IPR012338">
    <property type="entry name" value="Beta-lactam/transpept-like"/>
</dbReference>
<evidence type="ECO:0000256" key="3">
    <source>
        <dbReference type="ARBA" id="ARBA00012865"/>
    </source>
</evidence>
<comment type="caution">
    <text evidence="9">The sequence shown here is derived from an EMBL/GenBank/DDBJ whole genome shotgun (WGS) entry which is preliminary data.</text>
</comment>
<sequence>MTHHKKLIAIMVAAFTMATFMATASPAFAIEDTFQLQARAAYAKVIGDYNIPGLVVGITRNGEHSFYTTGLASRADHRPVTADTLFELGSVSKVFSVTLAALAEQRGQLSLDDKVAHFLCADACSIGNDMTLMDLATHHSGGLPLQVPDHITSTSELVTWLKDWTPPQPGSRSYSNISMGLLGSITAEAMGMSYRQAIQTVLLPELGLTNTWIDVPANRLTTYAFGYDRKTDQPIRVMPGVLAAEAYGIKSSARDMLRLLDVELGLVKVSPHIRASIRRTQEGQFDTARFTQDMVWEQYPWPADPDTMKQANSNDFILNPQRADRIVPALPPQKDVILNKTGSTNGFGSYVAVLPGENLGIVVLANRNYPNQARIGATYSLIRMLLSRKP</sequence>
<proteinExistence type="inferred from homology"/>
<dbReference type="PANTHER" id="PTHR46825">
    <property type="entry name" value="D-ALANYL-D-ALANINE-CARBOXYPEPTIDASE/ENDOPEPTIDASE AMPH"/>
    <property type="match status" value="1"/>
</dbReference>
<evidence type="ECO:0000259" key="8">
    <source>
        <dbReference type="Pfam" id="PF00144"/>
    </source>
</evidence>
<reference evidence="10" key="1">
    <citation type="journal article" date="2019" name="Int. J. Syst. Evol. Microbiol.">
        <title>The Global Catalogue of Microorganisms (GCM) 10K type strain sequencing project: providing services to taxonomists for standard genome sequencing and annotation.</title>
        <authorList>
            <consortium name="The Broad Institute Genomics Platform"/>
            <consortium name="The Broad Institute Genome Sequencing Center for Infectious Disease"/>
            <person name="Wu L."/>
            <person name="Ma J."/>
        </authorList>
    </citation>
    <scope>NUCLEOTIDE SEQUENCE [LARGE SCALE GENOMIC DNA]</scope>
    <source>
        <strain evidence="10">JCM 16673</strain>
    </source>
</reference>
<evidence type="ECO:0000313" key="10">
    <source>
        <dbReference type="Proteomes" id="UP001501353"/>
    </source>
</evidence>
<dbReference type="InterPro" id="IPR058136">
    <property type="entry name" value="AmpC"/>
</dbReference>
<feature type="chain" id="PRO_5046492887" description="Beta-lactamase" evidence="7">
    <location>
        <begin position="30"/>
        <end position="390"/>
    </location>
</feature>
<keyword evidence="5 6" id="KW-0046">Antibiotic resistance</keyword>
<dbReference type="PROSITE" id="PS00336">
    <property type="entry name" value="BETA_LACTAMASE_C"/>
    <property type="match status" value="1"/>
</dbReference>
<dbReference type="EC" id="3.5.2.6" evidence="3 6"/>
<dbReference type="InterPro" id="IPR050491">
    <property type="entry name" value="AmpC-like"/>
</dbReference>
<evidence type="ECO:0000256" key="4">
    <source>
        <dbReference type="ARBA" id="ARBA00022801"/>
    </source>
</evidence>
<evidence type="ECO:0000256" key="2">
    <source>
        <dbReference type="ARBA" id="ARBA00007840"/>
    </source>
</evidence>
<dbReference type="InterPro" id="IPR001586">
    <property type="entry name" value="Beta-lactam_class-C_AS"/>
</dbReference>
<evidence type="ECO:0000313" key="9">
    <source>
        <dbReference type="EMBL" id="GAA4015799.1"/>
    </source>
</evidence>
<dbReference type="Gene3D" id="3.40.710.10">
    <property type="entry name" value="DD-peptidase/beta-lactamase superfamily"/>
    <property type="match status" value="1"/>
</dbReference>
<dbReference type="SUPFAM" id="SSF56601">
    <property type="entry name" value="beta-lactamase/transpeptidase-like"/>
    <property type="match status" value="1"/>
</dbReference>
<name>A0ABP7SS33_9BURK</name>
<keyword evidence="10" id="KW-1185">Reference proteome</keyword>
<feature type="signal peptide" evidence="7">
    <location>
        <begin position="1"/>
        <end position="29"/>
    </location>
</feature>
<dbReference type="InterPro" id="IPR001466">
    <property type="entry name" value="Beta-lactam-related"/>
</dbReference>
<keyword evidence="7" id="KW-0732">Signal</keyword>
<dbReference type="EMBL" id="BAAAZE010000005">
    <property type="protein sequence ID" value="GAA4015799.1"/>
    <property type="molecule type" value="Genomic_DNA"/>
</dbReference>
<dbReference type="Proteomes" id="UP001501353">
    <property type="component" value="Unassembled WGS sequence"/>
</dbReference>
<feature type="domain" description="Beta-lactamase-related" evidence="8">
    <location>
        <begin position="43"/>
        <end position="378"/>
    </location>
</feature>
<evidence type="ECO:0000256" key="6">
    <source>
        <dbReference type="RuleBase" id="RU361140"/>
    </source>
</evidence>
<dbReference type="PANTHER" id="PTHR46825:SF8">
    <property type="entry name" value="BETA-LACTAMASE-RELATED"/>
    <property type="match status" value="1"/>
</dbReference>
<dbReference type="Pfam" id="PF00144">
    <property type="entry name" value="Beta-lactamase"/>
    <property type="match status" value="1"/>
</dbReference>
<dbReference type="RefSeq" id="WP_344761986.1">
    <property type="nucleotide sequence ID" value="NZ_BAAAZE010000005.1"/>
</dbReference>
<organism evidence="9 10">
    <name type="scientific">Actimicrobium antarcticum</name>
    <dbReference type="NCBI Taxonomy" id="1051899"/>
    <lineage>
        <taxon>Bacteria</taxon>
        <taxon>Pseudomonadati</taxon>
        <taxon>Pseudomonadota</taxon>
        <taxon>Betaproteobacteria</taxon>
        <taxon>Burkholderiales</taxon>
        <taxon>Oxalobacteraceae</taxon>
        <taxon>Actimicrobium</taxon>
    </lineage>
</organism>
<dbReference type="NCBIfam" id="NF033085">
    <property type="entry name" value="bla_class_C"/>
    <property type="match status" value="1"/>
</dbReference>
<accession>A0ABP7SS33</accession>
<evidence type="ECO:0000256" key="5">
    <source>
        <dbReference type="ARBA" id="ARBA00023251"/>
    </source>
</evidence>
<protein>
    <recommendedName>
        <fullName evidence="3 6">Beta-lactamase</fullName>
        <ecNumber evidence="3 6">3.5.2.6</ecNumber>
    </recommendedName>
</protein>
<evidence type="ECO:0000256" key="7">
    <source>
        <dbReference type="SAM" id="SignalP"/>
    </source>
</evidence>
<gene>
    <name evidence="9" type="primary">blaRHO</name>
    <name evidence="9" type="ORF">GCM10022212_08400</name>
</gene>
<comment type="similarity">
    <text evidence="2 6">Belongs to the class-C beta-lactamase family.</text>
</comment>
<keyword evidence="4 6" id="KW-0378">Hydrolase</keyword>
<comment type="catalytic activity">
    <reaction evidence="1 6">
        <text>a beta-lactam + H2O = a substituted beta-amino acid</text>
        <dbReference type="Rhea" id="RHEA:20401"/>
        <dbReference type="ChEBI" id="CHEBI:15377"/>
        <dbReference type="ChEBI" id="CHEBI:35627"/>
        <dbReference type="ChEBI" id="CHEBI:140347"/>
        <dbReference type="EC" id="3.5.2.6"/>
    </reaction>
</comment>